<sequence>MSGVEGNENYSIFRDCLSELIISKLAPSKERRRVKGRKNEIKPVKSQETPETAAEDLAEFIEFLAQEVFSGLDDQLQSLSYESVQNDNDLATKYQTPLDSETYDAVYSNIPPSVLDSFSSYAVLPPTVDPSRALEPVFNAYVDAATAAPPEHDHTVRAVECELCDRTQLPLTYHHLIPRQMHAKAVKRGWAKEWELQKVAWLCRACHSFIHRFVSNEELARELNTMERLLEKEEVRNWARWVGRIRWKKT</sequence>
<gene>
    <name evidence="2" type="ORF">K461DRAFT_218935</name>
</gene>
<comment type="caution">
    <text evidence="2">The sequence shown here is derived from an EMBL/GenBank/DDBJ whole genome shotgun (WGS) entry which is preliminary data.</text>
</comment>
<name>A0A9P4JCY9_9PEZI</name>
<feature type="region of interest" description="Disordered" evidence="1">
    <location>
        <begin position="32"/>
        <end position="51"/>
    </location>
</feature>
<evidence type="ECO:0000313" key="2">
    <source>
        <dbReference type="EMBL" id="KAF2157375.1"/>
    </source>
</evidence>
<dbReference type="Proteomes" id="UP000799439">
    <property type="component" value="Unassembled WGS sequence"/>
</dbReference>
<organism evidence="2 3">
    <name type="scientific">Myriangium duriaei CBS 260.36</name>
    <dbReference type="NCBI Taxonomy" id="1168546"/>
    <lineage>
        <taxon>Eukaryota</taxon>
        <taxon>Fungi</taxon>
        <taxon>Dikarya</taxon>
        <taxon>Ascomycota</taxon>
        <taxon>Pezizomycotina</taxon>
        <taxon>Dothideomycetes</taxon>
        <taxon>Dothideomycetidae</taxon>
        <taxon>Myriangiales</taxon>
        <taxon>Myriangiaceae</taxon>
        <taxon>Myriangium</taxon>
    </lineage>
</organism>
<dbReference type="EMBL" id="ML996081">
    <property type="protein sequence ID" value="KAF2157375.1"/>
    <property type="molecule type" value="Genomic_DNA"/>
</dbReference>
<dbReference type="OrthoDB" id="4850648at2759"/>
<keyword evidence="3" id="KW-1185">Reference proteome</keyword>
<dbReference type="PANTHER" id="PTHR37827">
    <property type="entry name" value="TUDOR DOMAIN-CONTAINING PROTEIN"/>
    <property type="match status" value="1"/>
</dbReference>
<accession>A0A9P4JCY9</accession>
<proteinExistence type="predicted"/>
<protein>
    <recommendedName>
        <fullName evidence="4">HNH domain-containing protein</fullName>
    </recommendedName>
</protein>
<evidence type="ECO:0008006" key="4">
    <source>
        <dbReference type="Google" id="ProtNLM"/>
    </source>
</evidence>
<reference evidence="2" key="1">
    <citation type="journal article" date="2020" name="Stud. Mycol.">
        <title>101 Dothideomycetes genomes: a test case for predicting lifestyles and emergence of pathogens.</title>
        <authorList>
            <person name="Haridas S."/>
            <person name="Albert R."/>
            <person name="Binder M."/>
            <person name="Bloem J."/>
            <person name="Labutti K."/>
            <person name="Salamov A."/>
            <person name="Andreopoulos B."/>
            <person name="Baker S."/>
            <person name="Barry K."/>
            <person name="Bills G."/>
            <person name="Bluhm B."/>
            <person name="Cannon C."/>
            <person name="Castanera R."/>
            <person name="Culley D."/>
            <person name="Daum C."/>
            <person name="Ezra D."/>
            <person name="Gonzalez J."/>
            <person name="Henrissat B."/>
            <person name="Kuo A."/>
            <person name="Liang C."/>
            <person name="Lipzen A."/>
            <person name="Lutzoni F."/>
            <person name="Magnuson J."/>
            <person name="Mondo S."/>
            <person name="Nolan M."/>
            <person name="Ohm R."/>
            <person name="Pangilinan J."/>
            <person name="Park H.-J."/>
            <person name="Ramirez L."/>
            <person name="Alfaro M."/>
            <person name="Sun H."/>
            <person name="Tritt A."/>
            <person name="Yoshinaga Y."/>
            <person name="Zwiers L.-H."/>
            <person name="Turgeon B."/>
            <person name="Goodwin S."/>
            <person name="Spatafora J."/>
            <person name="Crous P."/>
            <person name="Grigoriev I."/>
        </authorList>
    </citation>
    <scope>NUCLEOTIDE SEQUENCE</scope>
    <source>
        <strain evidence="2">CBS 260.36</strain>
    </source>
</reference>
<dbReference type="AlphaFoldDB" id="A0A9P4JCY9"/>
<dbReference type="PANTHER" id="PTHR37827:SF1">
    <property type="entry name" value="HNH DOMAIN-CONTAINING PROTEIN"/>
    <property type="match status" value="1"/>
</dbReference>
<evidence type="ECO:0000256" key="1">
    <source>
        <dbReference type="SAM" id="MobiDB-lite"/>
    </source>
</evidence>
<evidence type="ECO:0000313" key="3">
    <source>
        <dbReference type="Proteomes" id="UP000799439"/>
    </source>
</evidence>